<gene>
    <name evidence="3" type="ORF">CPELA_07515</name>
</gene>
<evidence type="ECO:0000313" key="3">
    <source>
        <dbReference type="EMBL" id="QAU52763.1"/>
    </source>
</evidence>
<dbReference type="AlphaFoldDB" id="A0A410W9W3"/>
<feature type="transmembrane region" description="Helical" evidence="2">
    <location>
        <begin position="218"/>
        <end position="242"/>
    </location>
</feature>
<organism evidence="3 4">
    <name type="scientific">Corynebacterium pelargi</name>
    <dbReference type="NCBI Taxonomy" id="1471400"/>
    <lineage>
        <taxon>Bacteria</taxon>
        <taxon>Bacillati</taxon>
        <taxon>Actinomycetota</taxon>
        <taxon>Actinomycetes</taxon>
        <taxon>Mycobacteriales</taxon>
        <taxon>Corynebacteriaceae</taxon>
        <taxon>Corynebacterium</taxon>
    </lineage>
</organism>
<proteinExistence type="predicted"/>
<accession>A0A410W9W3</accession>
<keyword evidence="4" id="KW-1185">Reference proteome</keyword>
<dbReference type="InterPro" id="IPR038728">
    <property type="entry name" value="YkvI-like"/>
</dbReference>
<keyword evidence="2" id="KW-0472">Membrane</keyword>
<dbReference type="PANTHER" id="PTHR37814">
    <property type="entry name" value="CONSERVED MEMBRANE PROTEIN"/>
    <property type="match status" value="1"/>
</dbReference>
<feature type="transmembrane region" description="Helical" evidence="2">
    <location>
        <begin position="323"/>
        <end position="344"/>
    </location>
</feature>
<evidence type="ECO:0000256" key="2">
    <source>
        <dbReference type="SAM" id="Phobius"/>
    </source>
</evidence>
<evidence type="ECO:0000256" key="1">
    <source>
        <dbReference type="SAM" id="MobiDB-lite"/>
    </source>
</evidence>
<sequence length="452" mass="49003">MLKRTLSTAMAFVGIVIGAGFATGQEVLQYFVSHGSMGIWGALVSGLVMVAAGTAALQLGSYFLANDHSVVLRRIAHPIVARILDVGVLITLFCTGFVMFAGAGSNMEQQFGWPIWAGSFMMLVLVLLAGLLNVDKVTNVIGSITPLIIIFVAVAVVYAIINSNGDAEVLNAASSEINSATPNWLVSALNYVGLALMMGCSMSIIIGGNNFNPRAAGLGGMLGGLIYGIMMIISTWGLYSVVDSVGQDDVPMLTIVNMINPTLGLIMSIVIIGMIFNTAISMFYAFGKRATSSRTKLFYPVFAASCVVGWGCSFLGFRTLVGLVYPILGYMGIFLAAVVGIAWMRSLAKIREERNRREKIHELVRRKLDPNMRFSSKQARQLERYTEESVLETEQIAESVREEVKHDIASDHDQETAEEAVPDEGKLKLPDHAGHHHLGEEAEQKKDKEQDS</sequence>
<feature type="transmembrane region" description="Helical" evidence="2">
    <location>
        <begin position="140"/>
        <end position="161"/>
    </location>
</feature>
<dbReference type="KEGG" id="cpeg:CPELA_07515"/>
<feature type="compositionally biased region" description="Basic and acidic residues" evidence="1">
    <location>
        <begin position="402"/>
        <end position="415"/>
    </location>
</feature>
<feature type="region of interest" description="Disordered" evidence="1">
    <location>
        <begin position="402"/>
        <end position="452"/>
    </location>
</feature>
<feature type="transmembrane region" description="Helical" evidence="2">
    <location>
        <begin position="113"/>
        <end position="133"/>
    </location>
</feature>
<dbReference type="PANTHER" id="PTHR37814:SF1">
    <property type="entry name" value="MEMBRANE PROTEIN"/>
    <property type="match status" value="1"/>
</dbReference>
<feature type="transmembrane region" description="Helical" evidence="2">
    <location>
        <begin position="184"/>
        <end position="206"/>
    </location>
</feature>
<keyword evidence="2" id="KW-0812">Transmembrane</keyword>
<dbReference type="RefSeq" id="WP_188358302.1">
    <property type="nucleotide sequence ID" value="NZ_BMCX01000003.1"/>
</dbReference>
<feature type="transmembrane region" description="Helical" evidence="2">
    <location>
        <begin position="262"/>
        <end position="285"/>
    </location>
</feature>
<feature type="transmembrane region" description="Helical" evidence="2">
    <location>
        <begin position="79"/>
        <end position="101"/>
    </location>
</feature>
<reference evidence="3 4" key="1">
    <citation type="submission" date="2019-01" db="EMBL/GenBank/DDBJ databases">
        <authorList>
            <person name="Ruckert C."/>
            <person name="Busche T."/>
            <person name="Kalinowski J."/>
        </authorList>
    </citation>
    <scope>NUCLEOTIDE SEQUENCE [LARGE SCALE GENOMIC DNA]</scope>
    <source>
        <strain evidence="3 4">136/3</strain>
    </source>
</reference>
<dbReference type="Proteomes" id="UP000288929">
    <property type="component" value="Chromosome"/>
</dbReference>
<feature type="compositionally biased region" description="Basic and acidic residues" evidence="1">
    <location>
        <begin position="423"/>
        <end position="452"/>
    </location>
</feature>
<protein>
    <submittedName>
        <fullName evidence="3">Uncharacterized protein</fullName>
    </submittedName>
</protein>
<feature type="transmembrane region" description="Helical" evidence="2">
    <location>
        <begin position="38"/>
        <end position="59"/>
    </location>
</feature>
<keyword evidence="2" id="KW-1133">Transmembrane helix</keyword>
<evidence type="ECO:0000313" key="4">
    <source>
        <dbReference type="Proteomes" id="UP000288929"/>
    </source>
</evidence>
<name>A0A410W9W3_9CORY</name>
<dbReference type="EMBL" id="CP035299">
    <property type="protein sequence ID" value="QAU52763.1"/>
    <property type="molecule type" value="Genomic_DNA"/>
</dbReference>
<feature type="transmembrane region" description="Helical" evidence="2">
    <location>
        <begin position="297"/>
        <end position="317"/>
    </location>
</feature>